<comment type="similarity">
    <text evidence="1">Belongs to the UPF0047 family.</text>
</comment>
<dbReference type="InterPro" id="IPR035917">
    <property type="entry name" value="YjbQ-like_sf"/>
</dbReference>
<accession>A0A914UMR8</accession>
<evidence type="ECO:0000313" key="3">
    <source>
        <dbReference type="WBParaSite" id="PSAMB.scaffold11217size3516.g33961.t1"/>
    </source>
</evidence>
<dbReference type="PANTHER" id="PTHR30615:SF8">
    <property type="entry name" value="UPF0047 PROTEIN C4A8.02C"/>
    <property type="match status" value="1"/>
</dbReference>
<proteinExistence type="inferred from homology"/>
<dbReference type="AlphaFoldDB" id="A0A914UMR8"/>
<dbReference type="SUPFAM" id="SSF111038">
    <property type="entry name" value="YjbQ-like"/>
    <property type="match status" value="1"/>
</dbReference>
<sequence>MAATAKGCVWFQRIVGLKKQKRGCHLITDELVKAVPELKNVSIGVMHLCIQHTSASICLNENADPSVRTDTEMALNHIVPEKGLPYEHTMEGPDDMPAHLKTALIGSTLTVPITNGTLNLGTWQGLWLCEHRNRADSRKIVVTIQGAPKE</sequence>
<dbReference type="Gene3D" id="2.60.120.460">
    <property type="entry name" value="YjbQ-like"/>
    <property type="match status" value="1"/>
</dbReference>
<organism evidence="2 3">
    <name type="scientific">Plectus sambesii</name>
    <dbReference type="NCBI Taxonomy" id="2011161"/>
    <lineage>
        <taxon>Eukaryota</taxon>
        <taxon>Metazoa</taxon>
        <taxon>Ecdysozoa</taxon>
        <taxon>Nematoda</taxon>
        <taxon>Chromadorea</taxon>
        <taxon>Plectida</taxon>
        <taxon>Plectina</taxon>
        <taxon>Plectoidea</taxon>
        <taxon>Plectidae</taxon>
        <taxon>Plectus</taxon>
    </lineage>
</organism>
<dbReference type="PANTHER" id="PTHR30615">
    <property type="entry name" value="UNCHARACTERIZED PROTEIN YJBQ-RELATED"/>
    <property type="match status" value="1"/>
</dbReference>
<keyword evidence="2" id="KW-1185">Reference proteome</keyword>
<protein>
    <submittedName>
        <fullName evidence="3">Uncharacterized protein</fullName>
    </submittedName>
</protein>
<dbReference type="PIRSF" id="PIRSF004681">
    <property type="entry name" value="UCP004681"/>
    <property type="match status" value="1"/>
</dbReference>
<dbReference type="Pfam" id="PF01894">
    <property type="entry name" value="YjbQ"/>
    <property type="match status" value="1"/>
</dbReference>
<reference evidence="3" key="1">
    <citation type="submission" date="2022-11" db="UniProtKB">
        <authorList>
            <consortium name="WormBaseParasite"/>
        </authorList>
    </citation>
    <scope>IDENTIFICATION</scope>
</reference>
<evidence type="ECO:0000313" key="2">
    <source>
        <dbReference type="Proteomes" id="UP000887566"/>
    </source>
</evidence>
<dbReference type="WBParaSite" id="PSAMB.scaffold11217size3516.g33961.t1">
    <property type="protein sequence ID" value="PSAMB.scaffold11217size3516.g33961.t1"/>
    <property type="gene ID" value="PSAMB.scaffold11217size3516.g33961"/>
</dbReference>
<dbReference type="Proteomes" id="UP000887566">
    <property type="component" value="Unplaced"/>
</dbReference>
<dbReference type="InterPro" id="IPR001602">
    <property type="entry name" value="UPF0047_YjbQ-like"/>
</dbReference>
<name>A0A914UMR8_9BILA</name>
<dbReference type="NCBIfam" id="TIGR00149">
    <property type="entry name" value="TIGR00149_YjbQ"/>
    <property type="match status" value="1"/>
</dbReference>
<evidence type="ECO:0000256" key="1">
    <source>
        <dbReference type="ARBA" id="ARBA00005534"/>
    </source>
</evidence>